<dbReference type="Pfam" id="PF04055">
    <property type="entry name" value="Radical_SAM"/>
    <property type="match status" value="1"/>
</dbReference>
<keyword evidence="3" id="KW-0004">4Fe-4S</keyword>
<dbReference type="InterPro" id="IPR004559">
    <property type="entry name" value="HemW-like"/>
</dbReference>
<dbReference type="InterPro" id="IPR010723">
    <property type="entry name" value="HemN_C"/>
</dbReference>
<keyword evidence="6" id="KW-1185">Reference proteome</keyword>
<dbReference type="HOGENOM" id="CLU_027579_1_0_11"/>
<organism evidence="5 6">
    <name type="scientific">Corynebacterium efficiens (strain DSM 44549 / YS-314 / AJ 12310 / JCM 11189 / NBRC 100395)</name>
    <dbReference type="NCBI Taxonomy" id="196164"/>
    <lineage>
        <taxon>Bacteria</taxon>
        <taxon>Bacillati</taxon>
        <taxon>Actinomycetota</taxon>
        <taxon>Actinomycetes</taxon>
        <taxon>Mycobacteriales</taxon>
        <taxon>Corynebacteriaceae</taxon>
        <taxon>Corynebacterium</taxon>
    </lineage>
</organism>
<keyword evidence="3" id="KW-0143">Chaperone</keyword>
<evidence type="ECO:0000256" key="1">
    <source>
        <dbReference type="ARBA" id="ARBA00006100"/>
    </source>
</evidence>
<dbReference type="PROSITE" id="PS51918">
    <property type="entry name" value="RADICAL_SAM"/>
    <property type="match status" value="1"/>
</dbReference>
<keyword evidence="3" id="KW-0411">Iron-sulfur</keyword>
<dbReference type="GO" id="GO:0005737">
    <property type="term" value="C:cytoplasm"/>
    <property type="evidence" value="ECO:0007669"/>
    <property type="project" value="UniProtKB-SubCell"/>
</dbReference>
<dbReference type="InterPro" id="IPR058240">
    <property type="entry name" value="rSAM_sf"/>
</dbReference>
<dbReference type="SFLD" id="SFLDF00288">
    <property type="entry name" value="HemN-like__clustered_with_nucl"/>
    <property type="match status" value="1"/>
</dbReference>
<dbReference type="NCBIfam" id="TIGR00539">
    <property type="entry name" value="hemN_rel"/>
    <property type="match status" value="1"/>
</dbReference>
<dbReference type="InterPro" id="IPR007197">
    <property type="entry name" value="rSAM"/>
</dbReference>
<dbReference type="SMART" id="SM00729">
    <property type="entry name" value="Elp3"/>
    <property type="match status" value="1"/>
</dbReference>
<protein>
    <recommendedName>
        <fullName evidence="2 3">Heme chaperone HemW</fullName>
    </recommendedName>
</protein>
<keyword evidence="3" id="KW-0479">Metal-binding</keyword>
<evidence type="ECO:0000313" key="6">
    <source>
        <dbReference type="Proteomes" id="UP000001409"/>
    </source>
</evidence>
<keyword evidence="3" id="KW-0408">Iron</keyword>
<dbReference type="GO" id="GO:0051539">
    <property type="term" value="F:4 iron, 4 sulfur cluster binding"/>
    <property type="evidence" value="ECO:0007669"/>
    <property type="project" value="UniProtKB-UniRule"/>
</dbReference>
<evidence type="ECO:0000259" key="4">
    <source>
        <dbReference type="PROSITE" id="PS51918"/>
    </source>
</evidence>
<dbReference type="SFLD" id="SFLDF00562">
    <property type="entry name" value="HemN-like__clustered_with_heat"/>
    <property type="match status" value="1"/>
</dbReference>
<dbReference type="eggNOG" id="COG0635">
    <property type="taxonomic scope" value="Bacteria"/>
</dbReference>
<comment type="subcellular location">
    <subcellularLocation>
        <location evidence="3">Cytoplasm</location>
    </subcellularLocation>
</comment>
<evidence type="ECO:0000256" key="2">
    <source>
        <dbReference type="ARBA" id="ARBA00017228"/>
    </source>
</evidence>
<dbReference type="CDD" id="cd01335">
    <property type="entry name" value="Radical_SAM"/>
    <property type="match status" value="1"/>
</dbReference>
<dbReference type="SFLD" id="SFLDS00029">
    <property type="entry name" value="Radical_SAM"/>
    <property type="match status" value="1"/>
</dbReference>
<name>Q8FNF3_COREF</name>
<dbReference type="PANTHER" id="PTHR13932:SF5">
    <property type="entry name" value="RADICAL S-ADENOSYL METHIONINE DOMAIN-CONTAINING PROTEIN 1, MITOCHONDRIAL"/>
    <property type="match status" value="1"/>
</dbReference>
<sequence>MGAMSVPRSVFGVYVHVPFCSTRCGYCDFNTYTAGELGSTAGPDTYLDALEVELEMAVARLAAAHEADSDQPGPRPAETVFIGGGTPSLIGADGLSRVLSGIRNTFGLAPGAEITTESNPESTSPEFFDALRESGYNRISLGMQSASSSVLRVLDRRHTPGRPVAAAKEARAAGFDHVNLDMIYGTPTETDEDVRKTLDAVLEADVDHVSAYSLIVEDGTAMARKVRRGELPAPDEDVYADRYEMIDQRLRANGFDWYEVSNWAKPGGECRHNMGYWVDGDWWGAGPGAHSHIGDHRFYNVKHPARYSAQIAGGELPIMDTELLTADDHHTERVMLGLRLKQGLPAGIFSPSAHRVIDRHIDRGLLHRVGGNIAVTDAGRLLADGIIADILLAEDDDLPGA</sequence>
<comment type="similarity">
    <text evidence="1">Belongs to the anaerobic coproporphyrinogen-III oxidase family. HemW subfamily.</text>
</comment>
<dbReference type="KEGG" id="cef:CE2191"/>
<dbReference type="GO" id="GO:0004109">
    <property type="term" value="F:coproporphyrinogen oxidase activity"/>
    <property type="evidence" value="ECO:0007669"/>
    <property type="project" value="InterPro"/>
</dbReference>
<dbReference type="STRING" id="196164.gene:10742622"/>
<evidence type="ECO:0000313" key="5">
    <source>
        <dbReference type="EMBL" id="BAC19001.1"/>
    </source>
</evidence>
<dbReference type="Gene3D" id="3.80.30.20">
    <property type="entry name" value="tm_1862 like domain"/>
    <property type="match status" value="1"/>
</dbReference>
<keyword evidence="3" id="KW-0349">Heme</keyword>
<dbReference type="InterPro" id="IPR034505">
    <property type="entry name" value="Coproporphyrinogen-III_oxidase"/>
</dbReference>
<dbReference type="PANTHER" id="PTHR13932">
    <property type="entry name" value="COPROPORPHYRINIGEN III OXIDASE"/>
    <property type="match status" value="1"/>
</dbReference>
<dbReference type="SUPFAM" id="SSF102114">
    <property type="entry name" value="Radical SAM enzymes"/>
    <property type="match status" value="1"/>
</dbReference>
<dbReference type="SFLD" id="SFLDG01065">
    <property type="entry name" value="anaerobic_coproporphyrinogen-I"/>
    <property type="match status" value="1"/>
</dbReference>
<accession>Q8FNF3</accession>
<dbReference type="InterPro" id="IPR023404">
    <property type="entry name" value="rSAM_horseshoe"/>
</dbReference>
<dbReference type="GO" id="GO:0006779">
    <property type="term" value="P:porphyrin-containing compound biosynthetic process"/>
    <property type="evidence" value="ECO:0007669"/>
    <property type="project" value="InterPro"/>
</dbReference>
<proteinExistence type="inferred from homology"/>
<dbReference type="Proteomes" id="UP000001409">
    <property type="component" value="Chromosome"/>
</dbReference>
<keyword evidence="3" id="KW-0949">S-adenosyl-L-methionine</keyword>
<dbReference type="GO" id="GO:0046872">
    <property type="term" value="F:metal ion binding"/>
    <property type="evidence" value="ECO:0007669"/>
    <property type="project" value="UniProtKB-UniRule"/>
</dbReference>
<reference evidence="5 6" key="1">
    <citation type="journal article" date="2003" name="Genome Res.">
        <title>Comparative complete genome sequence analysis of the amino acid replacements responsible for the thermostability of Corynebacterium efficiens.</title>
        <authorList>
            <person name="Nishio Y."/>
            <person name="Nakamura Y."/>
            <person name="Kawarabayasi Y."/>
            <person name="Usuda Y."/>
            <person name="Kimura E."/>
            <person name="Sugimoto S."/>
            <person name="Matsui K."/>
            <person name="Yamagishi A."/>
            <person name="Kikuchi H."/>
            <person name="Ikeo K."/>
            <person name="Gojobori T."/>
        </authorList>
    </citation>
    <scope>NUCLEOTIDE SEQUENCE [LARGE SCALE GENOMIC DNA]</scope>
    <source>
        <strain evidence="6">DSM 44549 / YS-314 / AJ 12310 / JCM 11189 / NBRC 100395</strain>
    </source>
</reference>
<dbReference type="Pfam" id="PF06969">
    <property type="entry name" value="HemN_C"/>
    <property type="match status" value="1"/>
</dbReference>
<keyword evidence="3" id="KW-0963">Cytoplasm</keyword>
<dbReference type="InterPro" id="IPR006638">
    <property type="entry name" value="Elp3/MiaA/NifB-like_rSAM"/>
</dbReference>
<feature type="domain" description="Radical SAM core" evidence="4">
    <location>
        <begin position="5"/>
        <end position="256"/>
    </location>
</feature>
<dbReference type="AlphaFoldDB" id="Q8FNF3"/>
<dbReference type="EMBL" id="BA000035">
    <property type="protein sequence ID" value="BAC19001.1"/>
    <property type="molecule type" value="Genomic_DNA"/>
</dbReference>
<comment type="function">
    <text evidence="3">Probably acts as a heme chaperone, transferring heme to an unknown acceptor. Binds one molecule of heme per monomer, possibly covalently. Binds 1 [4Fe-4S] cluster. The cluster is coordinated with 3 cysteines and an exchangeable S-adenosyl-L-methionine.</text>
</comment>
<evidence type="ECO:0000256" key="3">
    <source>
        <dbReference type="RuleBase" id="RU364116"/>
    </source>
</evidence>